<dbReference type="InterPro" id="IPR023214">
    <property type="entry name" value="HAD_sf"/>
</dbReference>
<dbReference type="InterPro" id="IPR036412">
    <property type="entry name" value="HAD-like_sf"/>
</dbReference>
<gene>
    <name evidence="1" type="ORF">KAK03_04205</name>
</gene>
<dbReference type="Pfam" id="PF13419">
    <property type="entry name" value="HAD_2"/>
    <property type="match status" value="1"/>
</dbReference>
<organism evidence="1 2">
    <name type="scientific">Ideonella alba</name>
    <dbReference type="NCBI Taxonomy" id="2824118"/>
    <lineage>
        <taxon>Bacteria</taxon>
        <taxon>Pseudomonadati</taxon>
        <taxon>Pseudomonadota</taxon>
        <taxon>Betaproteobacteria</taxon>
        <taxon>Burkholderiales</taxon>
        <taxon>Sphaerotilaceae</taxon>
        <taxon>Ideonella</taxon>
    </lineage>
</organism>
<dbReference type="GO" id="GO:0006281">
    <property type="term" value="P:DNA repair"/>
    <property type="evidence" value="ECO:0007669"/>
    <property type="project" value="TreeGrafter"/>
</dbReference>
<dbReference type="NCBIfam" id="TIGR01509">
    <property type="entry name" value="HAD-SF-IA-v3"/>
    <property type="match status" value="1"/>
</dbReference>
<evidence type="ECO:0000313" key="1">
    <source>
        <dbReference type="EMBL" id="MBQ0929679.1"/>
    </source>
</evidence>
<dbReference type="InterPro" id="IPR023198">
    <property type="entry name" value="PGP-like_dom2"/>
</dbReference>
<dbReference type="InterPro" id="IPR041492">
    <property type="entry name" value="HAD_2"/>
</dbReference>
<protein>
    <submittedName>
        <fullName evidence="1">HAD-IA family hydrolase</fullName>
    </submittedName>
</protein>
<dbReference type="AlphaFoldDB" id="A0A940Y3L8"/>
<keyword evidence="2" id="KW-1185">Reference proteome</keyword>
<keyword evidence="1" id="KW-0378">Hydrolase</keyword>
<evidence type="ECO:0000313" key="2">
    <source>
        <dbReference type="Proteomes" id="UP000676246"/>
    </source>
</evidence>
<accession>A0A940Y3L8</accession>
<dbReference type="NCBIfam" id="TIGR01549">
    <property type="entry name" value="HAD-SF-IA-v1"/>
    <property type="match status" value="1"/>
</dbReference>
<dbReference type="InterPro" id="IPR050155">
    <property type="entry name" value="HAD-like_hydrolase_sf"/>
</dbReference>
<comment type="caution">
    <text evidence="1">The sequence shown here is derived from an EMBL/GenBank/DDBJ whole genome shotgun (WGS) entry which is preliminary data.</text>
</comment>
<dbReference type="Gene3D" id="1.10.150.240">
    <property type="entry name" value="Putative phosphatase, domain 2"/>
    <property type="match status" value="1"/>
</dbReference>
<dbReference type="GO" id="GO:0005829">
    <property type="term" value="C:cytosol"/>
    <property type="evidence" value="ECO:0007669"/>
    <property type="project" value="TreeGrafter"/>
</dbReference>
<name>A0A940Y3L8_9BURK</name>
<dbReference type="SUPFAM" id="SSF56784">
    <property type="entry name" value="HAD-like"/>
    <property type="match status" value="1"/>
</dbReference>
<dbReference type="SFLD" id="SFLDS00003">
    <property type="entry name" value="Haloacid_Dehalogenase"/>
    <property type="match status" value="1"/>
</dbReference>
<dbReference type="SFLD" id="SFLDG01135">
    <property type="entry name" value="C1.5.6:_HAD__Beta-PGM__Phospha"/>
    <property type="match status" value="1"/>
</dbReference>
<dbReference type="SFLD" id="SFLDG01129">
    <property type="entry name" value="C1.5:_HAD__Beta-PGM__Phosphata"/>
    <property type="match status" value="1"/>
</dbReference>
<dbReference type="PANTHER" id="PTHR43434:SF24">
    <property type="entry name" value="HYDROLASE-RELATED"/>
    <property type="match status" value="1"/>
</dbReference>
<reference evidence="1 2" key="1">
    <citation type="submission" date="2021-04" db="EMBL/GenBank/DDBJ databases">
        <title>The genome sequence of Ideonella sp. 3Y2.</title>
        <authorList>
            <person name="Liu Y."/>
        </authorList>
    </citation>
    <scope>NUCLEOTIDE SEQUENCE [LARGE SCALE GENOMIC DNA]</scope>
    <source>
        <strain evidence="1 2">3Y2</strain>
    </source>
</reference>
<proteinExistence type="predicted"/>
<dbReference type="PANTHER" id="PTHR43434">
    <property type="entry name" value="PHOSPHOGLYCOLATE PHOSPHATASE"/>
    <property type="match status" value="1"/>
</dbReference>
<dbReference type="EMBL" id="JAGQDD010000002">
    <property type="protein sequence ID" value="MBQ0929679.1"/>
    <property type="molecule type" value="Genomic_DNA"/>
</dbReference>
<dbReference type="Proteomes" id="UP000676246">
    <property type="component" value="Unassembled WGS sequence"/>
</dbReference>
<dbReference type="Gene3D" id="3.40.50.1000">
    <property type="entry name" value="HAD superfamily/HAD-like"/>
    <property type="match status" value="1"/>
</dbReference>
<dbReference type="InterPro" id="IPR006439">
    <property type="entry name" value="HAD-SF_hydro_IA"/>
</dbReference>
<dbReference type="GO" id="GO:0008967">
    <property type="term" value="F:phosphoglycolate phosphatase activity"/>
    <property type="evidence" value="ECO:0007669"/>
    <property type="project" value="TreeGrafter"/>
</dbReference>
<dbReference type="RefSeq" id="WP_210851932.1">
    <property type="nucleotide sequence ID" value="NZ_JAGQDD010000002.1"/>
</dbReference>
<sequence length="221" mass="24555">MTDRPRQFDLIAFDWDGTLFDSTALIVRAIQQACRDIGVAVPDDERASYVIGLGLRDALMHAVPGLPEARYPELGQRYRHHYFAAQHQISLFAGTLEMLHALRQRHHWLAVATGKTRQGLNEALAHTELKGLFDASRTADETHSKPHPRMLEELMAEFGVAPERTLMIGDTTHDLQMAANAGTASVGVSFGAHDHAAFEPLGPRFVAHSTRELHDWLLAHA</sequence>